<dbReference type="Pfam" id="PF02881">
    <property type="entry name" value="SRP54_N"/>
    <property type="match status" value="1"/>
</dbReference>
<gene>
    <name evidence="6" type="ORF">METZ01_LOCUS345540</name>
</gene>
<feature type="domain" description="Signal recognition particle SRP54 helical bundle" evidence="5">
    <location>
        <begin position="1"/>
        <end position="86"/>
    </location>
</feature>
<evidence type="ECO:0000256" key="2">
    <source>
        <dbReference type="ARBA" id="ARBA00023134"/>
    </source>
</evidence>
<dbReference type="SMART" id="SM00382">
    <property type="entry name" value="AAA"/>
    <property type="match status" value="1"/>
</dbReference>
<reference evidence="6" key="1">
    <citation type="submission" date="2018-05" db="EMBL/GenBank/DDBJ databases">
        <authorList>
            <person name="Lanie J.A."/>
            <person name="Ng W.-L."/>
            <person name="Kazmierczak K.M."/>
            <person name="Andrzejewski T.M."/>
            <person name="Davidsen T.M."/>
            <person name="Wayne K.J."/>
            <person name="Tettelin H."/>
            <person name="Glass J.I."/>
            <person name="Rusch D."/>
            <person name="Podicherti R."/>
            <person name="Tsui H.-C.T."/>
            <person name="Winkler M.E."/>
        </authorList>
    </citation>
    <scope>NUCLEOTIDE SEQUENCE</scope>
</reference>
<dbReference type="GO" id="GO:0003924">
    <property type="term" value="F:GTPase activity"/>
    <property type="evidence" value="ECO:0007669"/>
    <property type="project" value="InterPro"/>
</dbReference>
<dbReference type="PANTHER" id="PTHR11564:SF5">
    <property type="entry name" value="SIGNAL RECOGNITION PARTICLE SUBUNIT SRP54"/>
    <property type="match status" value="1"/>
</dbReference>
<accession>A0A382R4S3</accession>
<dbReference type="Gene3D" id="3.40.50.300">
    <property type="entry name" value="P-loop containing nucleotide triphosphate hydrolases"/>
    <property type="match status" value="1"/>
</dbReference>
<evidence type="ECO:0000256" key="1">
    <source>
        <dbReference type="ARBA" id="ARBA00022741"/>
    </source>
</evidence>
<organism evidence="6">
    <name type="scientific">marine metagenome</name>
    <dbReference type="NCBI Taxonomy" id="408172"/>
    <lineage>
        <taxon>unclassified sequences</taxon>
        <taxon>metagenomes</taxon>
        <taxon>ecological metagenomes</taxon>
    </lineage>
</organism>
<dbReference type="AlphaFoldDB" id="A0A382R4S3"/>
<name>A0A382R4S3_9ZZZZ</name>
<keyword evidence="1" id="KW-0547">Nucleotide-binding</keyword>
<dbReference type="GO" id="GO:0006614">
    <property type="term" value="P:SRP-dependent cotranslational protein targeting to membrane"/>
    <property type="evidence" value="ECO:0007669"/>
    <property type="project" value="InterPro"/>
</dbReference>
<evidence type="ECO:0000313" key="6">
    <source>
        <dbReference type="EMBL" id="SVC92686.1"/>
    </source>
</evidence>
<evidence type="ECO:0008006" key="7">
    <source>
        <dbReference type="Google" id="ProtNLM"/>
    </source>
</evidence>
<dbReference type="Pfam" id="PF00448">
    <property type="entry name" value="SRP54"/>
    <property type="match status" value="1"/>
</dbReference>
<dbReference type="PANTHER" id="PTHR11564">
    <property type="entry name" value="SIGNAL RECOGNITION PARTICLE 54K PROTEIN SRP54"/>
    <property type="match status" value="1"/>
</dbReference>
<feature type="non-terminal residue" evidence="6">
    <location>
        <position position="237"/>
    </location>
</feature>
<protein>
    <recommendedName>
        <fullName evidence="7">SRP54-type proteins GTP-binding domain-containing protein</fullName>
    </recommendedName>
</protein>
<dbReference type="InterPro" id="IPR027417">
    <property type="entry name" value="P-loop_NTPase"/>
</dbReference>
<feature type="domain" description="SRP54-type proteins GTP-binding" evidence="4">
    <location>
        <begin position="100"/>
        <end position="237"/>
    </location>
</feature>
<dbReference type="Gene3D" id="1.20.120.140">
    <property type="entry name" value="Signal recognition particle SRP54, nucleotide-binding domain"/>
    <property type="match status" value="1"/>
</dbReference>
<evidence type="ECO:0000259" key="3">
    <source>
        <dbReference type="SMART" id="SM00382"/>
    </source>
</evidence>
<dbReference type="InterPro" id="IPR013822">
    <property type="entry name" value="Signal_recog_particl_SRP54_hlx"/>
</dbReference>
<dbReference type="EMBL" id="UINC01119105">
    <property type="protein sequence ID" value="SVC92686.1"/>
    <property type="molecule type" value="Genomic_DNA"/>
</dbReference>
<dbReference type="InterPro" id="IPR042101">
    <property type="entry name" value="SRP54_N_sf"/>
</dbReference>
<feature type="domain" description="AAA+ ATPase" evidence="3">
    <location>
        <begin position="99"/>
        <end position="231"/>
    </location>
</feature>
<dbReference type="InterPro" id="IPR003593">
    <property type="entry name" value="AAA+_ATPase"/>
</dbReference>
<sequence>MFDSLTGRLGTVFDKLTRRGALSDGDVDAALREVRQALLEADVALPVTQDFIKQVRERAVGEEVVKSVAPGQMVVKIVNDCLVKTLGSETVDINLNAAPPASIMMVGLQGSGKTTTTAKLAKRLVERDKKKVLMASLDTRRPAAMEQLKVLGETINVPTLPIVEGQNPDGIAKRAMQSANLQGFDIILLDTAGRMHVDEALMTEVQAVHGVAQPIETLLVVDSLTGQDAVNVAEQFG</sequence>
<dbReference type="GO" id="GO:0005525">
    <property type="term" value="F:GTP binding"/>
    <property type="evidence" value="ECO:0007669"/>
    <property type="project" value="UniProtKB-KW"/>
</dbReference>
<dbReference type="SMART" id="SM00962">
    <property type="entry name" value="SRP54"/>
    <property type="match status" value="1"/>
</dbReference>
<dbReference type="GO" id="GO:0048500">
    <property type="term" value="C:signal recognition particle"/>
    <property type="evidence" value="ECO:0007669"/>
    <property type="project" value="InterPro"/>
</dbReference>
<dbReference type="InterPro" id="IPR022941">
    <property type="entry name" value="SRP54"/>
</dbReference>
<dbReference type="InterPro" id="IPR000897">
    <property type="entry name" value="SRP54_GTPase_dom"/>
</dbReference>
<evidence type="ECO:0000259" key="4">
    <source>
        <dbReference type="SMART" id="SM00962"/>
    </source>
</evidence>
<dbReference type="SUPFAM" id="SSF52540">
    <property type="entry name" value="P-loop containing nucleoside triphosphate hydrolases"/>
    <property type="match status" value="1"/>
</dbReference>
<proteinExistence type="predicted"/>
<keyword evidence="2" id="KW-0342">GTP-binding</keyword>
<dbReference type="SMART" id="SM00963">
    <property type="entry name" value="SRP54_N"/>
    <property type="match status" value="1"/>
</dbReference>
<evidence type="ECO:0000259" key="5">
    <source>
        <dbReference type="SMART" id="SM00963"/>
    </source>
</evidence>